<name>A0ABP7RTU3_9SPHN</name>
<evidence type="ECO:0000256" key="3">
    <source>
        <dbReference type="PIRNR" id="PIRNR005539"/>
    </source>
</evidence>
<keyword evidence="6" id="KW-1185">Reference proteome</keyword>
<dbReference type="RefSeq" id="WP_344709222.1">
    <property type="nucleotide sequence ID" value="NZ_BAAAZD010000001.1"/>
</dbReference>
<evidence type="ECO:0000256" key="2">
    <source>
        <dbReference type="ARBA" id="ARBA00022801"/>
    </source>
</evidence>
<dbReference type="PROSITE" id="PS51257">
    <property type="entry name" value="PROKAR_LIPOPROTEIN"/>
    <property type="match status" value="1"/>
</dbReference>
<dbReference type="InterPro" id="IPR006311">
    <property type="entry name" value="TAT_signal"/>
</dbReference>
<dbReference type="PROSITE" id="PS51318">
    <property type="entry name" value="TAT"/>
    <property type="match status" value="1"/>
</dbReference>
<reference evidence="6" key="1">
    <citation type="journal article" date="2019" name="Int. J. Syst. Evol. Microbiol.">
        <title>The Global Catalogue of Microorganisms (GCM) 10K type strain sequencing project: providing services to taxonomists for standard genome sequencing and annotation.</title>
        <authorList>
            <consortium name="The Broad Institute Genomics Platform"/>
            <consortium name="The Broad Institute Genome Sequencing Center for Infectious Disease"/>
            <person name="Wu L."/>
            <person name="Ma J."/>
        </authorList>
    </citation>
    <scope>NUCLEOTIDE SEQUENCE [LARGE SCALE GENOMIC DNA]</scope>
    <source>
        <strain evidence="6">JCM 16603</strain>
    </source>
</reference>
<dbReference type="InterPro" id="IPR005945">
    <property type="entry name" value="Pro_imino_pep"/>
</dbReference>
<dbReference type="PANTHER" id="PTHR43798:SF33">
    <property type="entry name" value="HYDROLASE, PUTATIVE (AFU_ORTHOLOGUE AFUA_2G14860)-RELATED"/>
    <property type="match status" value="1"/>
</dbReference>
<dbReference type="Pfam" id="PF00561">
    <property type="entry name" value="Abhydrolase_1"/>
    <property type="match status" value="1"/>
</dbReference>
<evidence type="ECO:0000256" key="1">
    <source>
        <dbReference type="ARBA" id="ARBA00010088"/>
    </source>
</evidence>
<organism evidence="5 6">
    <name type="scientific">Sphingomonas humi</name>
    <dbReference type="NCBI Taxonomy" id="335630"/>
    <lineage>
        <taxon>Bacteria</taxon>
        <taxon>Pseudomonadati</taxon>
        <taxon>Pseudomonadota</taxon>
        <taxon>Alphaproteobacteria</taxon>
        <taxon>Sphingomonadales</taxon>
        <taxon>Sphingomonadaceae</taxon>
        <taxon>Sphingomonas</taxon>
    </lineage>
</organism>
<evidence type="ECO:0000259" key="4">
    <source>
        <dbReference type="Pfam" id="PF00561"/>
    </source>
</evidence>
<dbReference type="SUPFAM" id="SSF53474">
    <property type="entry name" value="alpha/beta-Hydrolases"/>
    <property type="match status" value="1"/>
</dbReference>
<dbReference type="InterPro" id="IPR000073">
    <property type="entry name" value="AB_hydrolase_1"/>
</dbReference>
<proteinExistence type="inferred from homology"/>
<keyword evidence="2 3" id="KW-0378">Hydrolase</keyword>
<comment type="caution">
    <text evidence="5">The sequence shown here is derived from an EMBL/GenBank/DDBJ whole genome shotgun (WGS) entry which is preliminary data.</text>
</comment>
<evidence type="ECO:0000313" key="6">
    <source>
        <dbReference type="Proteomes" id="UP001501310"/>
    </source>
</evidence>
<dbReference type="EMBL" id="BAAAZD010000001">
    <property type="protein sequence ID" value="GAA4002052.1"/>
    <property type="molecule type" value="Genomic_DNA"/>
</dbReference>
<gene>
    <name evidence="5" type="ORF">GCM10022211_11530</name>
</gene>
<dbReference type="NCBIfam" id="TIGR01250">
    <property type="entry name" value="pro_imino_pep_2"/>
    <property type="match status" value="1"/>
</dbReference>
<sequence>MPDIQRRTFLQGSLAAGACAIAAPLRARGPASFPPPDLERMVAVPGGRVYVRANGALKGGKPPLVMIHGGPGSTHGGFLPALALADERAIILYDQLGSGRSDPITPADWKVPRFVAELEPIRRALGVERWHVLGGSWGGTIALEYGALRPPALASLILASPLVSTRRWLADANALRSKLPADVRQALDRCDPPASASAACATASEQYNSRYLAREPRMSAVIAYAEAQQKAGGRGFNNALYQGMWGSTEFIATGTLRDYDGEPLLAKLDGRHTLFMVGQYDEARPVTAADFAERVPGAELAVVPGAGHAIPSDRPDEYNAILRNWLRRQDQA</sequence>
<comment type="similarity">
    <text evidence="1 3">Belongs to the peptidase S33 family.</text>
</comment>
<dbReference type="InterPro" id="IPR050266">
    <property type="entry name" value="AB_hydrolase_sf"/>
</dbReference>
<dbReference type="GO" id="GO:0016787">
    <property type="term" value="F:hydrolase activity"/>
    <property type="evidence" value="ECO:0007669"/>
    <property type="project" value="UniProtKB-KW"/>
</dbReference>
<dbReference type="Gene3D" id="3.40.50.1820">
    <property type="entry name" value="alpha/beta hydrolase"/>
    <property type="match status" value="1"/>
</dbReference>
<dbReference type="PANTHER" id="PTHR43798">
    <property type="entry name" value="MONOACYLGLYCEROL LIPASE"/>
    <property type="match status" value="1"/>
</dbReference>
<dbReference type="PRINTS" id="PR00793">
    <property type="entry name" value="PROAMNOPTASE"/>
</dbReference>
<protein>
    <submittedName>
        <fullName evidence="5">Proline iminopeptidase-family hydrolase</fullName>
    </submittedName>
</protein>
<dbReference type="Proteomes" id="UP001501310">
    <property type="component" value="Unassembled WGS sequence"/>
</dbReference>
<evidence type="ECO:0000313" key="5">
    <source>
        <dbReference type="EMBL" id="GAA4002052.1"/>
    </source>
</evidence>
<feature type="domain" description="AB hydrolase-1" evidence="4">
    <location>
        <begin position="62"/>
        <end position="313"/>
    </location>
</feature>
<dbReference type="InterPro" id="IPR029058">
    <property type="entry name" value="AB_hydrolase_fold"/>
</dbReference>
<dbReference type="PIRSF" id="PIRSF005539">
    <property type="entry name" value="Pept_S33_TRI_F1"/>
    <property type="match status" value="1"/>
</dbReference>
<dbReference type="InterPro" id="IPR002410">
    <property type="entry name" value="Peptidase_S33"/>
</dbReference>
<accession>A0ABP7RTU3</accession>